<comment type="caution">
    <text evidence="3">The sequence shown here is derived from an EMBL/GenBank/DDBJ whole genome shotgun (WGS) entry which is preliminary data.</text>
</comment>
<evidence type="ECO:0000313" key="3">
    <source>
        <dbReference type="EMBL" id="KAG9070438.1"/>
    </source>
</evidence>
<keyword evidence="2" id="KW-0472">Membrane</keyword>
<feature type="transmembrane region" description="Helical" evidence="2">
    <location>
        <begin position="12"/>
        <end position="32"/>
    </location>
</feature>
<name>A0A9P7Y242_9FUNG</name>
<feature type="region of interest" description="Disordered" evidence="1">
    <location>
        <begin position="125"/>
        <end position="150"/>
    </location>
</feature>
<accession>A0A9P7Y242</accession>
<feature type="transmembrane region" description="Helical" evidence="2">
    <location>
        <begin position="68"/>
        <end position="88"/>
    </location>
</feature>
<keyword evidence="2" id="KW-0812">Transmembrane</keyword>
<dbReference type="Proteomes" id="UP000707451">
    <property type="component" value="Unassembled WGS sequence"/>
</dbReference>
<evidence type="ECO:0000256" key="2">
    <source>
        <dbReference type="SAM" id="Phobius"/>
    </source>
</evidence>
<dbReference type="EMBL" id="JAHRHY010000003">
    <property type="protein sequence ID" value="KAG9070438.1"/>
    <property type="molecule type" value="Genomic_DNA"/>
</dbReference>
<dbReference type="OrthoDB" id="2430326at2759"/>
<gene>
    <name evidence="3" type="ORF">KI688_007974</name>
</gene>
<keyword evidence="4" id="KW-1185">Reference proteome</keyword>
<dbReference type="AlphaFoldDB" id="A0A9P7Y242"/>
<feature type="compositionally biased region" description="Acidic residues" evidence="1">
    <location>
        <begin position="276"/>
        <end position="293"/>
    </location>
</feature>
<proteinExistence type="predicted"/>
<keyword evidence="2" id="KW-1133">Transmembrane helix</keyword>
<reference evidence="3" key="1">
    <citation type="submission" date="2021-06" db="EMBL/GenBank/DDBJ databases">
        <title>Genome Sequence of Mortierella hyaline Strain SCG-10, a Cold-Adapted, Nitrate-Reducing Fungus Isolated from Soil in Minnesota, USA.</title>
        <authorList>
            <person name="Aldossari N."/>
        </authorList>
    </citation>
    <scope>NUCLEOTIDE SEQUENCE</scope>
    <source>
        <strain evidence="3">SCG-10</strain>
    </source>
</reference>
<evidence type="ECO:0000313" key="4">
    <source>
        <dbReference type="Proteomes" id="UP000707451"/>
    </source>
</evidence>
<sequence length="306" mass="34578">MQVITTRLHKSLRALLLLIPTVLVLFVGIQYIHLVLGLDYPMTDGPPTPFDCAYLSGLERMYCGVVEFSYFFSIITGFFAILEIYATFRKGPMLPKGYHQSYIPNVGYAEGVNVDYIRPPEIPMTKQDQQQLQDPHGGGGGNQQISTSDQPFLLLPPKQNTPIHASSMYPTAAPGPQPLQQLLHALPEEVFDHRAPLRDNYSHAPLPLRAPQPFMFYNIPSVGAGAPFVRRQLDMQPPLDAFMGYPPPMPPRQVHVQPQPQQPRPPSQQQQPPQLQEEEEEEEKEEEKEEEFDPQVPRPTVVTDHL</sequence>
<feature type="region of interest" description="Disordered" evidence="1">
    <location>
        <begin position="239"/>
        <end position="306"/>
    </location>
</feature>
<protein>
    <submittedName>
        <fullName evidence="3">Uncharacterized protein</fullName>
    </submittedName>
</protein>
<organism evidence="3 4">
    <name type="scientific">Linnemannia hyalina</name>
    <dbReference type="NCBI Taxonomy" id="64524"/>
    <lineage>
        <taxon>Eukaryota</taxon>
        <taxon>Fungi</taxon>
        <taxon>Fungi incertae sedis</taxon>
        <taxon>Mucoromycota</taxon>
        <taxon>Mortierellomycotina</taxon>
        <taxon>Mortierellomycetes</taxon>
        <taxon>Mortierellales</taxon>
        <taxon>Mortierellaceae</taxon>
        <taxon>Linnemannia</taxon>
    </lineage>
</organism>
<evidence type="ECO:0000256" key="1">
    <source>
        <dbReference type="SAM" id="MobiDB-lite"/>
    </source>
</evidence>